<keyword evidence="9" id="KW-1185">Reference proteome</keyword>
<evidence type="ECO:0000256" key="5">
    <source>
        <dbReference type="ARBA" id="ARBA00023136"/>
    </source>
</evidence>
<keyword evidence="5 7" id="KW-0472">Membrane</keyword>
<gene>
    <name evidence="8" type="ORF">ACFO6X_07460</name>
</gene>
<dbReference type="PANTHER" id="PTHR10010">
    <property type="entry name" value="SOLUTE CARRIER FAMILY 34 SODIUM PHOSPHATE , MEMBER 2-RELATED"/>
    <property type="match status" value="1"/>
</dbReference>
<protein>
    <submittedName>
        <fullName evidence="8">Na/Pi cotransporter family protein</fullName>
    </submittedName>
</protein>
<evidence type="ECO:0000256" key="2">
    <source>
        <dbReference type="ARBA" id="ARBA00022475"/>
    </source>
</evidence>
<keyword evidence="2" id="KW-1003">Cell membrane</keyword>
<comment type="subcellular location">
    <subcellularLocation>
        <location evidence="1">Cell membrane</location>
        <topology evidence="1">Multi-pass membrane protein</topology>
    </subcellularLocation>
</comment>
<dbReference type="PANTHER" id="PTHR10010:SF46">
    <property type="entry name" value="SODIUM-DEPENDENT PHOSPHATE TRANSPORT PROTEIN 2B"/>
    <property type="match status" value="1"/>
</dbReference>
<feature type="transmembrane region" description="Helical" evidence="7">
    <location>
        <begin position="117"/>
        <end position="135"/>
    </location>
</feature>
<dbReference type="Pfam" id="PF02690">
    <property type="entry name" value="Na_Pi_cotrans"/>
    <property type="match status" value="2"/>
</dbReference>
<comment type="caution">
    <text evidence="8">The sequence shown here is derived from an EMBL/GenBank/DDBJ whole genome shotgun (WGS) entry which is preliminary data.</text>
</comment>
<reference evidence="9" key="1">
    <citation type="journal article" date="2019" name="Int. J. Syst. Evol. Microbiol.">
        <title>The Global Catalogue of Microorganisms (GCM) 10K type strain sequencing project: providing services to taxonomists for standard genome sequencing and annotation.</title>
        <authorList>
            <consortium name="The Broad Institute Genomics Platform"/>
            <consortium name="The Broad Institute Genome Sequencing Center for Infectious Disease"/>
            <person name="Wu L."/>
            <person name="Ma J."/>
        </authorList>
    </citation>
    <scope>NUCLEOTIDE SEQUENCE [LARGE SCALE GENOMIC DNA]</scope>
    <source>
        <strain evidence="9">CCUG 49452</strain>
    </source>
</reference>
<dbReference type="NCBIfam" id="NF037997">
    <property type="entry name" value="Na_Pi_symport"/>
    <property type="match status" value="1"/>
</dbReference>
<feature type="transmembrane region" description="Helical" evidence="7">
    <location>
        <begin position="254"/>
        <end position="278"/>
    </location>
</feature>
<dbReference type="InterPro" id="IPR003841">
    <property type="entry name" value="Na/Pi_transpt"/>
</dbReference>
<feature type="compositionally biased region" description="Low complexity" evidence="6">
    <location>
        <begin position="479"/>
        <end position="492"/>
    </location>
</feature>
<feature type="transmembrane region" description="Helical" evidence="7">
    <location>
        <begin position="12"/>
        <end position="33"/>
    </location>
</feature>
<sequence length="616" mass="64570">MTSAAPSPTMMLIALLGGIGLFLLGMTMLTDGLKLAAGRALERILAAWTRTRLHGLITGILLTALVQSSTAMTVAAIGFVNAGLLTFSSALWVVFGSNLGSSVTGWLVAWIGFKMKIDAFALPFIGIGMALKLTGSGTRRAGLGMALAGFGVLFLGIDMLKNGFAGLGPESLPQLGNDWHGVSTAMLIGLALTIVLQASSATLTLVLTAVAGGMMTVEVGAGMVIGANVGTTLTGILAAIGATANARRLAAAHVFFNAVTAVVAMALLSPLLGLIHAISVGAVGSGDAVTQLVVFHTAFNFLGVLLMWPLSRWLVPFLLARFGKSNEDLARPRYLDRNVTAVPVLALQALRRELARMGHLAVQLGSHATRLNPLALPWAAAPAHADQQLARELETVEHLQRAIGHFVGELSRQPMPLDVSSQLPELLRIATHFDTLARVMHHVGLQGWHMPRPEPATASPGPSLLILPNALQQILTPTNTPTAAMPADTAHASGDHPHTPSGDIVACVVPVFQAALDFFTAADPEGEQQGPGNEWLLAEARDSFEDSYQAAKAALLHAGAGGAVEVSAVYDWLARLSDLRRAVEQGYKAAERLARLSDLAPVPQDTDPMRNPNAPA</sequence>
<feature type="transmembrane region" description="Helical" evidence="7">
    <location>
        <begin position="298"/>
        <end position="319"/>
    </location>
</feature>
<accession>A0ABV9QCL0</accession>
<dbReference type="RefSeq" id="WP_382431604.1">
    <property type="nucleotide sequence ID" value="NZ_JBHSHJ010000004.1"/>
</dbReference>
<feature type="region of interest" description="Disordered" evidence="6">
    <location>
        <begin position="597"/>
        <end position="616"/>
    </location>
</feature>
<dbReference type="EMBL" id="JBHSHJ010000004">
    <property type="protein sequence ID" value="MFC4788820.1"/>
    <property type="molecule type" value="Genomic_DNA"/>
</dbReference>
<keyword evidence="4 7" id="KW-1133">Transmembrane helix</keyword>
<feature type="transmembrane region" description="Helical" evidence="7">
    <location>
        <begin position="141"/>
        <end position="160"/>
    </location>
</feature>
<evidence type="ECO:0000256" key="7">
    <source>
        <dbReference type="SAM" id="Phobius"/>
    </source>
</evidence>
<organism evidence="8 9">
    <name type="scientific">Giesbergeria sinuosa</name>
    <dbReference type="NCBI Taxonomy" id="80883"/>
    <lineage>
        <taxon>Bacteria</taxon>
        <taxon>Pseudomonadati</taxon>
        <taxon>Pseudomonadota</taxon>
        <taxon>Betaproteobacteria</taxon>
        <taxon>Burkholderiales</taxon>
        <taxon>Comamonadaceae</taxon>
        <taxon>Giesbergeria</taxon>
    </lineage>
</organism>
<evidence type="ECO:0000256" key="4">
    <source>
        <dbReference type="ARBA" id="ARBA00022989"/>
    </source>
</evidence>
<keyword evidence="3 7" id="KW-0812">Transmembrane</keyword>
<evidence type="ECO:0000256" key="3">
    <source>
        <dbReference type="ARBA" id="ARBA00022692"/>
    </source>
</evidence>
<feature type="region of interest" description="Disordered" evidence="6">
    <location>
        <begin position="479"/>
        <end position="498"/>
    </location>
</feature>
<evidence type="ECO:0000313" key="8">
    <source>
        <dbReference type="EMBL" id="MFC4788820.1"/>
    </source>
</evidence>
<evidence type="ECO:0000313" key="9">
    <source>
        <dbReference type="Proteomes" id="UP001596001"/>
    </source>
</evidence>
<proteinExistence type="predicted"/>
<evidence type="ECO:0000256" key="6">
    <source>
        <dbReference type="SAM" id="MobiDB-lite"/>
    </source>
</evidence>
<dbReference type="Proteomes" id="UP001596001">
    <property type="component" value="Unassembled WGS sequence"/>
</dbReference>
<feature type="transmembrane region" description="Helical" evidence="7">
    <location>
        <begin position="181"/>
        <end position="207"/>
    </location>
</feature>
<name>A0ABV9QCL0_9BURK</name>
<feature type="transmembrane region" description="Helical" evidence="7">
    <location>
        <begin position="219"/>
        <end position="242"/>
    </location>
</feature>
<evidence type="ECO:0000256" key="1">
    <source>
        <dbReference type="ARBA" id="ARBA00004651"/>
    </source>
</evidence>